<reference evidence="14" key="1">
    <citation type="submission" date="2018-08" db="EMBL/GenBank/DDBJ databases">
        <authorList>
            <person name="Cornetti L."/>
        </authorList>
    </citation>
    <scope>NUCLEOTIDE SEQUENCE</scope>
    <source>
        <strain evidence="14">US-MO</strain>
    </source>
</reference>
<dbReference type="GO" id="GO:0006284">
    <property type="term" value="P:base-excision repair"/>
    <property type="evidence" value="ECO:0007669"/>
    <property type="project" value="TreeGrafter"/>
</dbReference>
<evidence type="ECO:0000256" key="1">
    <source>
        <dbReference type="ARBA" id="ARBA00004123"/>
    </source>
</evidence>
<keyword evidence="3" id="KW-0479">Metal-binding</keyword>
<evidence type="ECO:0000256" key="9">
    <source>
        <dbReference type="ARBA" id="ARBA00023242"/>
    </source>
</evidence>
<evidence type="ECO:0000256" key="10">
    <source>
        <dbReference type="RuleBase" id="RU363126"/>
    </source>
</evidence>
<keyword evidence="10" id="KW-0868">Chloride</keyword>
<evidence type="ECO:0000256" key="3">
    <source>
        <dbReference type="ARBA" id="ARBA00022723"/>
    </source>
</evidence>
<feature type="coiled-coil region" evidence="11">
    <location>
        <begin position="565"/>
        <end position="597"/>
    </location>
</feature>
<dbReference type="Pfam" id="PF01286">
    <property type="entry name" value="XPA_N"/>
    <property type="match status" value="1"/>
</dbReference>
<feature type="domain" description="XPA C-terminal" evidence="13">
    <location>
        <begin position="501"/>
        <end position="551"/>
    </location>
</feature>
<evidence type="ECO:0000256" key="8">
    <source>
        <dbReference type="ARBA" id="ARBA00023204"/>
    </source>
</evidence>
<evidence type="ECO:0000256" key="4">
    <source>
        <dbReference type="ARBA" id="ARBA00022763"/>
    </source>
</evidence>
<dbReference type="InterPro" id="IPR037129">
    <property type="entry name" value="XPA_sf"/>
</dbReference>
<keyword evidence="9" id="KW-0539">Nucleus</keyword>
<dbReference type="AlphaFoldDB" id="A0A4Y7MFX7"/>
<dbReference type="InterPro" id="IPR021134">
    <property type="entry name" value="Bestrophin-like"/>
</dbReference>
<organism evidence="14">
    <name type="scientific">Daphnia lumholtzi</name>
    <dbReference type="NCBI Taxonomy" id="42856"/>
    <lineage>
        <taxon>Eukaryota</taxon>
        <taxon>Metazoa</taxon>
        <taxon>Ecdysozoa</taxon>
        <taxon>Arthropoda</taxon>
        <taxon>Crustacea</taxon>
        <taxon>Branchiopoda</taxon>
        <taxon>Diplostraca</taxon>
        <taxon>Cladocera</taxon>
        <taxon>Anomopoda</taxon>
        <taxon>Daphniidae</taxon>
        <taxon>Daphnia</taxon>
    </lineage>
</organism>
<dbReference type="InterPro" id="IPR022656">
    <property type="entry name" value="XPA_C"/>
</dbReference>
<dbReference type="Pfam" id="PF01062">
    <property type="entry name" value="Bestrophin"/>
    <property type="match status" value="1"/>
</dbReference>
<evidence type="ECO:0000256" key="11">
    <source>
        <dbReference type="SAM" id="Coils"/>
    </source>
</evidence>
<keyword evidence="8" id="KW-0234">DNA repair</keyword>
<dbReference type="InterPro" id="IPR000465">
    <property type="entry name" value="XPA/RAD14"/>
</dbReference>
<evidence type="ECO:0000259" key="13">
    <source>
        <dbReference type="Pfam" id="PF05181"/>
    </source>
</evidence>
<evidence type="ECO:0000256" key="2">
    <source>
        <dbReference type="ARBA" id="ARBA00005548"/>
    </source>
</evidence>
<keyword evidence="7" id="KW-0238">DNA-binding</keyword>
<dbReference type="PROSITE" id="PS00752">
    <property type="entry name" value="XPA_1"/>
    <property type="match status" value="1"/>
</dbReference>
<keyword evidence="10" id="KW-0406">Ion transport</keyword>
<dbReference type="SUPFAM" id="SSF46955">
    <property type="entry name" value="Putative DNA-binding domain"/>
    <property type="match status" value="1"/>
</dbReference>
<proteinExistence type="evidence at transcript level"/>
<dbReference type="CDD" id="cd21076">
    <property type="entry name" value="DBD_XPA"/>
    <property type="match status" value="1"/>
</dbReference>
<comment type="function">
    <text evidence="10">Forms chloride channels.</text>
</comment>
<dbReference type="GO" id="GO:0003684">
    <property type="term" value="F:damaged DNA binding"/>
    <property type="evidence" value="ECO:0007669"/>
    <property type="project" value="InterPro"/>
</dbReference>
<keyword evidence="11" id="KW-0175">Coiled coil</keyword>
<sequence>MAYIGLSIVYDFALDDEGKKGFEDISAYCSKYTSSLPIILLLGFFTSTSMQRWFSLVHSMPGTTRVIASFVMSIKEDQPEGYQIVEQYSRWIVLGWALTFRLICKPLKRVFPTLVSLENAGLLLPHERLQLESELAYNHPIVVVQWNLALLKRCNRQGLFMDFSDYQRNQDNLMTFKKSCGDTIKFAAKNIPFALIQAVTITVYSYGLASLMARQLTDEHTPTSFTIRYFPVLNALQYFLYYLWLQFGRLAAYPFSDEENDIDIKRLLQAHVDDAVRWQSLYSSPRLTEQIVSHSLNNSSHEWMNVIETKKKSIFELESDEEIQINEDDSGLAASLEASPIQNSKEVINEAADDNLSPPKEIAPSADDPDTSKLSEDTGNSIPSLSTFQKARIERNRQKALLLRQARLQAHPYNNGSTEEHSVIRIKNSRLIDSGGGFLIIEKELEEEQQREIVITQDPAPIILPDRPHCDECEQPLHDSLLYRSFSYPVCDPCKDTHDEKYGLITRTDARQEYLLKDCDLDLREPILRYILRKNPLNPNWGDMKLYLRLQASLCHPTLELWETLEKIEEEKELREAKREKTKIKKFNQQVKNLRMAVRSSVYKKQTAGHQHVFGEEKFNAERDLYYRKCSTCSFQQEYEKM</sequence>
<dbReference type="GO" id="GO:0005254">
    <property type="term" value="F:chloride channel activity"/>
    <property type="evidence" value="ECO:0007669"/>
    <property type="project" value="UniProtKB-KW"/>
</dbReference>
<keyword evidence="4" id="KW-0227">DNA damage</keyword>
<evidence type="ECO:0000256" key="6">
    <source>
        <dbReference type="ARBA" id="ARBA00022833"/>
    </source>
</evidence>
<dbReference type="EMBL" id="LR009020">
    <property type="protein sequence ID" value="SVE78639.1"/>
    <property type="molecule type" value="mRNA"/>
</dbReference>
<dbReference type="Gene3D" id="3.90.530.10">
    <property type="entry name" value="XPA C-terminal domain"/>
    <property type="match status" value="1"/>
</dbReference>
<dbReference type="GO" id="GO:0000715">
    <property type="term" value="P:nucleotide-excision repair, DNA damage recognition"/>
    <property type="evidence" value="ECO:0007669"/>
    <property type="project" value="TreeGrafter"/>
</dbReference>
<evidence type="ECO:0000256" key="5">
    <source>
        <dbReference type="ARBA" id="ARBA00022771"/>
    </source>
</evidence>
<accession>A0A4Y7MFX7</accession>
<keyword evidence="10" id="KW-0813">Transport</keyword>
<protein>
    <recommendedName>
        <fullName evidence="10">Bestrophin homolog</fullName>
    </recommendedName>
</protein>
<comment type="subcellular location">
    <subcellularLocation>
        <location evidence="10">Cell membrane</location>
        <topology evidence="10">Multi-pass membrane protein</topology>
    </subcellularLocation>
    <subcellularLocation>
        <location evidence="1">Nucleus</location>
    </subcellularLocation>
</comment>
<keyword evidence="10" id="KW-0407">Ion channel</keyword>
<keyword evidence="10" id="KW-0472">Membrane</keyword>
<evidence type="ECO:0000256" key="7">
    <source>
        <dbReference type="ARBA" id="ARBA00023125"/>
    </source>
</evidence>
<name>A0A4Y7MFX7_9CRUS</name>
<dbReference type="GO" id="GO:0070914">
    <property type="term" value="P:UV-damage excision repair"/>
    <property type="evidence" value="ECO:0007669"/>
    <property type="project" value="TreeGrafter"/>
</dbReference>
<feature type="region of interest" description="Disordered" evidence="12">
    <location>
        <begin position="353"/>
        <end position="383"/>
    </location>
</feature>
<evidence type="ECO:0000256" key="12">
    <source>
        <dbReference type="SAM" id="MobiDB-lite"/>
    </source>
</evidence>
<dbReference type="GO" id="GO:1901255">
    <property type="term" value="P:nucleotide-excision repair involved in interstrand cross-link repair"/>
    <property type="evidence" value="ECO:0007669"/>
    <property type="project" value="TreeGrafter"/>
</dbReference>
<keyword evidence="10" id="KW-0869">Chloride channel</keyword>
<dbReference type="Pfam" id="PF05181">
    <property type="entry name" value="XPA_C"/>
    <property type="match status" value="1"/>
</dbReference>
<dbReference type="GO" id="GO:0000110">
    <property type="term" value="C:nucleotide-excision repair factor 1 complex"/>
    <property type="evidence" value="ECO:0007669"/>
    <property type="project" value="TreeGrafter"/>
</dbReference>
<dbReference type="GO" id="GO:0008270">
    <property type="term" value="F:zinc ion binding"/>
    <property type="evidence" value="ECO:0007669"/>
    <property type="project" value="UniProtKB-KW"/>
</dbReference>
<comment type="similarity">
    <text evidence="2">Belongs to the XPA family.</text>
</comment>
<keyword evidence="10" id="KW-1003">Cell membrane</keyword>
<comment type="similarity">
    <text evidence="10">Belongs to the anion channel-forming bestrophin (TC 1.A.46) family. Calcium-sensitive chloride channel subfamily.</text>
</comment>
<dbReference type="SUPFAM" id="SSF57716">
    <property type="entry name" value="Glucocorticoid receptor-like (DNA-binding domain)"/>
    <property type="match status" value="1"/>
</dbReference>
<keyword evidence="6" id="KW-0862">Zinc</keyword>
<dbReference type="PANTHER" id="PTHR10142">
    <property type="entry name" value="DNA REPAIR PROTEIN COMPLEMENTING XP-A CELLS"/>
    <property type="match status" value="1"/>
</dbReference>
<dbReference type="GO" id="GO:0034707">
    <property type="term" value="C:chloride channel complex"/>
    <property type="evidence" value="ECO:0007669"/>
    <property type="project" value="UniProtKB-KW"/>
</dbReference>
<dbReference type="InterPro" id="IPR009061">
    <property type="entry name" value="DNA-bd_dom_put_sf"/>
</dbReference>
<dbReference type="PANTHER" id="PTHR10142:SF0">
    <property type="entry name" value="DNA REPAIR PROTEIN COMPLEMENTING XP-A CELLS"/>
    <property type="match status" value="1"/>
</dbReference>
<dbReference type="GO" id="GO:0005886">
    <property type="term" value="C:plasma membrane"/>
    <property type="evidence" value="ECO:0007669"/>
    <property type="project" value="UniProtKB-SubCell"/>
</dbReference>
<dbReference type="InterPro" id="IPR022652">
    <property type="entry name" value="Znf_XPA_CS"/>
</dbReference>
<gene>
    <name evidence="14" type="primary">EOG090X0KP6</name>
</gene>
<dbReference type="NCBIfam" id="TIGR00598">
    <property type="entry name" value="rad14"/>
    <property type="match status" value="1"/>
</dbReference>
<keyword evidence="5" id="KW-0863">Zinc-finger</keyword>
<evidence type="ECO:0000313" key="14">
    <source>
        <dbReference type="EMBL" id="SVE78639.1"/>
    </source>
</evidence>